<proteinExistence type="predicted"/>
<sequence length="74" mass="8819">MHRILLVATICLSLFGSLYCRNQNFLRKIELPQKEYPYTKRLPFIANFCDSNFIFQKDSIQNLELISIWDDGKF</sequence>
<evidence type="ECO:0000313" key="4">
    <source>
        <dbReference type="Proteomes" id="UP001208912"/>
    </source>
</evidence>
<comment type="caution">
    <text evidence="2">The sequence shown here is derived from an EMBL/GenBank/DDBJ whole genome shotgun (WGS) entry which is preliminary data.</text>
</comment>
<reference evidence="2 4" key="1">
    <citation type="submission" date="2022-06" db="EMBL/GenBank/DDBJ databases">
        <title>Leptospira isolates from biofilms formed at urban environments.</title>
        <authorList>
            <person name="Ribeiro P.S."/>
            <person name="Sousa T."/>
            <person name="Carvalho N."/>
            <person name="Aburjaile F."/>
            <person name="Neves F."/>
            <person name="Oliveira D."/>
            <person name="Blanco L."/>
            <person name="Lima J."/>
            <person name="Costa F."/>
            <person name="Brenig B."/>
            <person name="Soares S."/>
            <person name="Ramos R."/>
            <person name="Goes-Neto A."/>
            <person name="Matiuzzi M."/>
            <person name="Azevedo V."/>
            <person name="Ristow P."/>
        </authorList>
    </citation>
    <scope>NUCLEOTIDE SEQUENCE</scope>
    <source>
        <strain evidence="1 4">VSF19</strain>
        <strain evidence="2">VSF20</strain>
    </source>
</reference>
<gene>
    <name evidence="1" type="ORF">ND861_12195</name>
    <name evidence="2" type="ORF">ND862_12150</name>
</gene>
<organism evidence="2 3">
    <name type="scientific">Leptospira soteropolitanensis</name>
    <dbReference type="NCBI Taxonomy" id="2950025"/>
    <lineage>
        <taxon>Bacteria</taxon>
        <taxon>Pseudomonadati</taxon>
        <taxon>Spirochaetota</taxon>
        <taxon>Spirochaetia</taxon>
        <taxon>Leptospirales</taxon>
        <taxon>Leptospiraceae</taxon>
        <taxon>Leptospira</taxon>
    </lineage>
</organism>
<evidence type="ECO:0000313" key="2">
    <source>
        <dbReference type="EMBL" id="MCW7530969.1"/>
    </source>
</evidence>
<name>A0AAW5VIP7_9LEPT</name>
<protein>
    <recommendedName>
        <fullName evidence="5">Lipoprotein</fullName>
    </recommendedName>
</protein>
<dbReference type="EMBL" id="JAMQPL010000005">
    <property type="protein sequence ID" value="MCW7530969.1"/>
    <property type="molecule type" value="Genomic_DNA"/>
</dbReference>
<dbReference type="AlphaFoldDB" id="A0AAW5VIP7"/>
<dbReference type="RefSeq" id="WP_265361175.1">
    <property type="nucleotide sequence ID" value="NZ_JAMQPL010000005.1"/>
</dbReference>
<dbReference type="EMBL" id="JAMQPM010000005">
    <property type="protein sequence ID" value="MCW7527112.1"/>
    <property type="molecule type" value="Genomic_DNA"/>
</dbReference>
<keyword evidence="4" id="KW-1185">Reference proteome</keyword>
<evidence type="ECO:0000313" key="3">
    <source>
        <dbReference type="Proteomes" id="UP001208540"/>
    </source>
</evidence>
<dbReference type="Proteomes" id="UP001208540">
    <property type="component" value="Unassembled WGS sequence"/>
</dbReference>
<dbReference type="Proteomes" id="UP001208912">
    <property type="component" value="Unassembled WGS sequence"/>
</dbReference>
<evidence type="ECO:0000313" key="1">
    <source>
        <dbReference type="EMBL" id="MCW7527112.1"/>
    </source>
</evidence>
<accession>A0AAW5VIP7</accession>
<evidence type="ECO:0008006" key="5">
    <source>
        <dbReference type="Google" id="ProtNLM"/>
    </source>
</evidence>